<evidence type="ECO:0000313" key="11">
    <source>
        <dbReference type="EnsemblMetazoa" id="SCAU003618-PA"/>
    </source>
</evidence>
<feature type="transmembrane region" description="Helical" evidence="9">
    <location>
        <begin position="156"/>
        <end position="179"/>
    </location>
</feature>
<dbReference type="OrthoDB" id="6117597at2759"/>
<dbReference type="SUPFAM" id="SSF53850">
    <property type="entry name" value="Periplasmic binding protein-like II"/>
    <property type="match status" value="1"/>
</dbReference>
<organism evidence="11 12">
    <name type="scientific">Stomoxys calcitrans</name>
    <name type="common">Stable fly</name>
    <name type="synonym">Conops calcitrans</name>
    <dbReference type="NCBI Taxonomy" id="35570"/>
    <lineage>
        <taxon>Eukaryota</taxon>
        <taxon>Metazoa</taxon>
        <taxon>Ecdysozoa</taxon>
        <taxon>Arthropoda</taxon>
        <taxon>Hexapoda</taxon>
        <taxon>Insecta</taxon>
        <taxon>Pterygota</taxon>
        <taxon>Neoptera</taxon>
        <taxon>Endopterygota</taxon>
        <taxon>Diptera</taxon>
        <taxon>Brachycera</taxon>
        <taxon>Muscomorpha</taxon>
        <taxon>Muscoidea</taxon>
        <taxon>Muscidae</taxon>
        <taxon>Stomoxys</taxon>
    </lineage>
</organism>
<evidence type="ECO:0000259" key="10">
    <source>
        <dbReference type="Pfam" id="PF00060"/>
    </source>
</evidence>
<dbReference type="Proteomes" id="UP000095300">
    <property type="component" value="Unassembled WGS sequence"/>
</dbReference>
<evidence type="ECO:0000256" key="4">
    <source>
        <dbReference type="ARBA" id="ARBA00022692"/>
    </source>
</evidence>
<dbReference type="InterPro" id="IPR001320">
    <property type="entry name" value="Iontro_rcpt_C"/>
</dbReference>
<sequence length="388" mass="44077">MILKDTLGCDFAYNFTNAWSVTLTEGGIFGAMTIEQTAEIGSSPLTLARGRFPLAQPTIAMGNFRQVCIFRTPRNSGIRGEVYLKPFASIVWIFLVAIITMTAILLWITFKVESSKLKIYLRFIPSLLTSGLIAFGSACCQGSFLVPRSMGGRVAFFSLSLLTFIIYNYYTSIVVAILLGSPVKSNIKTLLQLGESNLGMAIEPIPYTKMYINTSNDPAIRSIVRNKIQPLKDPQSIWMPIKEGLHRIHDDPGFVYVTDTFASYDLIERSFTAQEICDTNEILFRPEQLLYEQMHRNSSYREFVKIKQLRILESGVHRRHEGKWIKKRLHCYLSSGVLLQVGLEYTAPLFIMMASVYGLVIILLLMEICWFKYWKGVNVARFMTFGKN</sequence>
<dbReference type="Pfam" id="PF00060">
    <property type="entry name" value="Lig_chan"/>
    <property type="match status" value="1"/>
</dbReference>
<comment type="similarity">
    <text evidence="2">Belongs to the glutamate-gated ion channel (TC 1.A.10.1) family.</text>
</comment>
<comment type="subcellular location">
    <subcellularLocation>
        <location evidence="1">Cell membrane</location>
        <topology evidence="1">Multi-pass membrane protein</topology>
    </subcellularLocation>
</comment>
<protein>
    <recommendedName>
        <fullName evidence="10">Ionotropic glutamate receptor C-terminal domain-containing protein</fullName>
    </recommendedName>
</protein>
<accession>A0A1I8P017</accession>
<dbReference type="EnsemblMetazoa" id="SCAU003618-RA">
    <property type="protein sequence ID" value="SCAU003618-PA"/>
    <property type="gene ID" value="SCAU003618"/>
</dbReference>
<feature type="domain" description="Ionotropic glutamate receptor C-terminal" evidence="10">
    <location>
        <begin position="91"/>
        <end position="274"/>
    </location>
</feature>
<evidence type="ECO:0000256" key="5">
    <source>
        <dbReference type="ARBA" id="ARBA00022989"/>
    </source>
</evidence>
<feature type="transmembrane region" description="Helical" evidence="9">
    <location>
        <begin position="120"/>
        <end position="144"/>
    </location>
</feature>
<dbReference type="VEuPathDB" id="VectorBase:SCAU003618"/>
<dbReference type="GO" id="GO:0015276">
    <property type="term" value="F:ligand-gated monoatomic ion channel activity"/>
    <property type="evidence" value="ECO:0007669"/>
    <property type="project" value="InterPro"/>
</dbReference>
<reference evidence="11" key="1">
    <citation type="submission" date="2020-05" db="UniProtKB">
        <authorList>
            <consortium name="EnsemblMetazoa"/>
        </authorList>
    </citation>
    <scope>IDENTIFICATION</scope>
    <source>
        <strain evidence="11">USDA</strain>
    </source>
</reference>
<evidence type="ECO:0000256" key="2">
    <source>
        <dbReference type="ARBA" id="ARBA00008685"/>
    </source>
</evidence>
<gene>
    <name evidence="11" type="primary">106094749</name>
</gene>
<keyword evidence="8" id="KW-0325">Glycoprotein</keyword>
<dbReference type="GO" id="GO:0005886">
    <property type="term" value="C:plasma membrane"/>
    <property type="evidence" value="ECO:0007669"/>
    <property type="project" value="UniProtKB-SubCell"/>
</dbReference>
<evidence type="ECO:0000256" key="9">
    <source>
        <dbReference type="SAM" id="Phobius"/>
    </source>
</evidence>
<dbReference type="InterPro" id="IPR052192">
    <property type="entry name" value="Insect_Ionotropic_Sensory_Rcpt"/>
</dbReference>
<name>A0A1I8P017_STOCA</name>
<keyword evidence="5 9" id="KW-1133">Transmembrane helix</keyword>
<keyword evidence="3" id="KW-1003">Cell membrane</keyword>
<feature type="transmembrane region" description="Helical" evidence="9">
    <location>
        <begin position="356"/>
        <end position="374"/>
    </location>
</feature>
<proteinExistence type="inferred from homology"/>
<keyword evidence="4 9" id="KW-0812">Transmembrane</keyword>
<dbReference type="GO" id="GO:0050907">
    <property type="term" value="P:detection of chemical stimulus involved in sensory perception"/>
    <property type="evidence" value="ECO:0007669"/>
    <property type="project" value="UniProtKB-ARBA"/>
</dbReference>
<keyword evidence="12" id="KW-1185">Reference proteome</keyword>
<evidence type="ECO:0000256" key="3">
    <source>
        <dbReference type="ARBA" id="ARBA00022475"/>
    </source>
</evidence>
<dbReference type="AlphaFoldDB" id="A0A1I8P017"/>
<evidence type="ECO:0000256" key="8">
    <source>
        <dbReference type="ARBA" id="ARBA00023180"/>
    </source>
</evidence>
<evidence type="ECO:0000256" key="6">
    <source>
        <dbReference type="ARBA" id="ARBA00023136"/>
    </source>
</evidence>
<dbReference type="STRING" id="35570.A0A1I8P017"/>
<dbReference type="PANTHER" id="PTHR42643">
    <property type="entry name" value="IONOTROPIC RECEPTOR 20A-RELATED"/>
    <property type="match status" value="1"/>
</dbReference>
<keyword evidence="6 9" id="KW-0472">Membrane</keyword>
<evidence type="ECO:0000256" key="7">
    <source>
        <dbReference type="ARBA" id="ARBA00023170"/>
    </source>
</evidence>
<feature type="transmembrane region" description="Helical" evidence="9">
    <location>
        <begin position="87"/>
        <end position="108"/>
    </location>
</feature>
<dbReference type="PANTHER" id="PTHR42643:SF32">
    <property type="entry name" value="IONOTROPIC RECEPTOR 31A, ISOFORM C-RELATED"/>
    <property type="match status" value="1"/>
</dbReference>
<keyword evidence="7" id="KW-0675">Receptor</keyword>
<evidence type="ECO:0000256" key="1">
    <source>
        <dbReference type="ARBA" id="ARBA00004651"/>
    </source>
</evidence>
<evidence type="ECO:0000313" key="12">
    <source>
        <dbReference type="Proteomes" id="UP000095300"/>
    </source>
</evidence>
<dbReference type="Gene3D" id="1.10.287.70">
    <property type="match status" value="1"/>
</dbReference>